<dbReference type="Proteomes" id="UP000672602">
    <property type="component" value="Unassembled WGS sequence"/>
</dbReference>
<organism evidence="2 3">
    <name type="scientific">Marivibrio halodurans</name>
    <dbReference type="NCBI Taxonomy" id="2039722"/>
    <lineage>
        <taxon>Bacteria</taxon>
        <taxon>Pseudomonadati</taxon>
        <taxon>Pseudomonadota</taxon>
        <taxon>Alphaproteobacteria</taxon>
        <taxon>Rhodospirillales</taxon>
        <taxon>Rhodospirillaceae</taxon>
        <taxon>Marivibrio</taxon>
    </lineage>
</organism>
<reference evidence="2" key="1">
    <citation type="submission" date="2021-04" db="EMBL/GenBank/DDBJ databases">
        <authorList>
            <person name="Zhang D.-C."/>
        </authorList>
    </citation>
    <scope>NUCLEOTIDE SEQUENCE</scope>
    <source>
        <strain evidence="2">CGMCC 1.15697</strain>
    </source>
</reference>
<name>A0A8J7S5C1_9PROT</name>
<feature type="compositionally biased region" description="Basic and acidic residues" evidence="1">
    <location>
        <begin position="100"/>
        <end position="112"/>
    </location>
</feature>
<gene>
    <name evidence="2" type="ORF">KAJ83_17450</name>
</gene>
<protein>
    <submittedName>
        <fullName evidence="2">Uncharacterized protein</fullName>
    </submittedName>
</protein>
<evidence type="ECO:0000313" key="2">
    <source>
        <dbReference type="EMBL" id="MBP5858808.1"/>
    </source>
</evidence>
<feature type="region of interest" description="Disordered" evidence="1">
    <location>
        <begin position="94"/>
        <end position="132"/>
    </location>
</feature>
<proteinExistence type="predicted"/>
<dbReference type="EMBL" id="JAGMWN010000011">
    <property type="protein sequence ID" value="MBP5858808.1"/>
    <property type="molecule type" value="Genomic_DNA"/>
</dbReference>
<dbReference type="RefSeq" id="WP_210683395.1">
    <property type="nucleotide sequence ID" value="NZ_JAGMWN010000011.1"/>
</dbReference>
<evidence type="ECO:0000313" key="3">
    <source>
        <dbReference type="Proteomes" id="UP000672602"/>
    </source>
</evidence>
<keyword evidence="3" id="KW-1185">Reference proteome</keyword>
<comment type="caution">
    <text evidence="2">The sequence shown here is derived from an EMBL/GenBank/DDBJ whole genome shotgun (WGS) entry which is preliminary data.</text>
</comment>
<accession>A0A8J7S5C1</accession>
<dbReference type="AlphaFoldDB" id="A0A8J7S5C1"/>
<evidence type="ECO:0000256" key="1">
    <source>
        <dbReference type="SAM" id="MobiDB-lite"/>
    </source>
</evidence>
<sequence>MEIWRQIGDIRYELHARDALEGVFPRHESLITLWRDRCGGRALPGWSAFAFEDFRGWWGWIAVGELLDTPEGCIRFRLWGTRVAAISGVEWTGRVLPDPEPPRHDAPHDTSHHTTHGTPQEGTGPDPSPMAALGLGLPAFTDGYLDALTTRRAVGLVSGPLTRADIDQDRADFLLLPLASDGERVDTYLCGLALH</sequence>